<evidence type="ECO:0000256" key="11">
    <source>
        <dbReference type="SAM" id="MobiDB-lite"/>
    </source>
</evidence>
<dbReference type="SUPFAM" id="SSF56112">
    <property type="entry name" value="Protein kinase-like (PK-like)"/>
    <property type="match status" value="1"/>
</dbReference>
<accession>A0A0G4MQX8</accession>
<evidence type="ECO:0000313" key="13">
    <source>
        <dbReference type="EMBL" id="CRK36564.1"/>
    </source>
</evidence>
<dbReference type="Proteomes" id="UP000044602">
    <property type="component" value="Unassembled WGS sequence"/>
</dbReference>
<dbReference type="Gene3D" id="1.10.510.10">
    <property type="entry name" value="Transferase(Phosphotransferase) domain 1"/>
    <property type="match status" value="1"/>
</dbReference>
<sequence length="494" mass="56588">MNEFNELVKHELVAFHEAHFSHSAIGGFTSDFLNPQREASQIHNLDDAEPELQDDDDGLGYYDDGVKRTLTDEQIAMFRHSELEALRRKGEKLPVIVDQASGNEAEDGEVEDGGNATSNAKPTPTASSGAVSFITTTTPLQSCAGIARHQEPKMARVYADVNQTMPRSYWDYDSVNISWGVLENYEVVRKIGRGKYSEVFEGINVVNYQKCVIKVLKPVKKKKIKREIKILQNLAGGPNVVALLDVVRDSQSKTPSLIFEHVNNIDFRSLYPKFNDLDVRYYINELLKALDFCHSKGIMHRDVKPHNVMIDHENRKLRLIDWGLAEFYHPGTEYNVRVASRYFKGPELLVDFQEYDYSLDMWSLGAMFASMIFRKEPFFHGNSNSDQLVKIAKVLGTDDLFDYLDKYEIELDAQYDDILGRFQKKPWHGFVTSENQRFISNEAIDFLDKLLRYDHQDRLTAKEAQAHPYFNPVRDPETFKQSLREADASSTSTS</sequence>
<dbReference type="Pfam" id="PF00069">
    <property type="entry name" value="Pkinase"/>
    <property type="match status" value="1"/>
</dbReference>
<dbReference type="Pfam" id="PF12720">
    <property type="entry name" value="DUF3807"/>
    <property type="match status" value="1"/>
</dbReference>
<feature type="compositionally biased region" description="Basic and acidic residues" evidence="11">
    <location>
        <begin position="474"/>
        <end position="487"/>
    </location>
</feature>
<dbReference type="GO" id="GO:0106310">
    <property type="term" value="F:protein serine kinase activity"/>
    <property type="evidence" value="ECO:0007669"/>
    <property type="project" value="UniProtKB-UniRule"/>
</dbReference>
<dbReference type="Gene3D" id="3.30.200.20">
    <property type="entry name" value="Phosphorylase Kinase, domain 1"/>
    <property type="match status" value="1"/>
</dbReference>
<evidence type="ECO:0000256" key="5">
    <source>
        <dbReference type="ARBA" id="ARBA00022840"/>
    </source>
</evidence>
<dbReference type="PROSITE" id="PS00107">
    <property type="entry name" value="PROTEIN_KINASE_ATP"/>
    <property type="match status" value="1"/>
</dbReference>
<dbReference type="InterPro" id="IPR011009">
    <property type="entry name" value="Kinase-like_dom_sf"/>
</dbReference>
<dbReference type="GO" id="GO:0004674">
    <property type="term" value="F:protein serine/threonine kinase activity"/>
    <property type="evidence" value="ECO:0007669"/>
    <property type="project" value="UniProtKB-UniRule"/>
</dbReference>
<feature type="binding site" evidence="8">
    <location>
        <position position="214"/>
    </location>
    <ligand>
        <name>ATP</name>
        <dbReference type="ChEBI" id="CHEBI:30616"/>
    </ligand>
</feature>
<feature type="region of interest" description="Disordered" evidence="11">
    <location>
        <begin position="470"/>
        <end position="494"/>
    </location>
</feature>
<evidence type="ECO:0000256" key="9">
    <source>
        <dbReference type="RuleBase" id="RU000304"/>
    </source>
</evidence>
<comment type="subcellular location">
    <subcellularLocation>
        <location evidence="10">Nucleus</location>
    </subcellularLocation>
</comment>
<dbReference type="STRING" id="100787.A0A0G4MQX8"/>
<dbReference type="PANTHER" id="PTHR24054">
    <property type="entry name" value="CASEIN KINASE II SUBUNIT ALPHA"/>
    <property type="match status" value="1"/>
</dbReference>
<dbReference type="InterPro" id="IPR000719">
    <property type="entry name" value="Prot_kinase_dom"/>
</dbReference>
<keyword evidence="4 10" id="KW-0418">Kinase</keyword>
<name>A0A0G4MQX8_VERLO</name>
<dbReference type="GO" id="GO:0006974">
    <property type="term" value="P:DNA damage response"/>
    <property type="evidence" value="ECO:0007669"/>
    <property type="project" value="TreeGrafter"/>
</dbReference>
<comment type="catalytic activity">
    <reaction evidence="7 10">
        <text>L-seryl-[protein] + ATP = O-phospho-L-seryl-[protein] + ADP + H(+)</text>
        <dbReference type="Rhea" id="RHEA:17989"/>
        <dbReference type="Rhea" id="RHEA-COMP:9863"/>
        <dbReference type="Rhea" id="RHEA-COMP:11604"/>
        <dbReference type="ChEBI" id="CHEBI:15378"/>
        <dbReference type="ChEBI" id="CHEBI:29999"/>
        <dbReference type="ChEBI" id="CHEBI:30616"/>
        <dbReference type="ChEBI" id="CHEBI:83421"/>
        <dbReference type="ChEBI" id="CHEBI:456216"/>
        <dbReference type="EC" id="2.7.11.1"/>
    </reaction>
</comment>
<comment type="subunit">
    <text evidence="10">Heterotetramer.</text>
</comment>
<gene>
    <name evidence="13" type="ORF">BN1708_007078</name>
</gene>
<dbReference type="EC" id="2.7.11.1" evidence="10"/>
<protein>
    <recommendedName>
        <fullName evidence="10">Casein kinase II subunit alpha</fullName>
        <shortName evidence="10">CK II alpha</shortName>
        <ecNumber evidence="10">2.7.11.1</ecNumber>
    </recommendedName>
</protein>
<dbReference type="InterPro" id="IPR017441">
    <property type="entry name" value="Protein_kinase_ATP_BS"/>
</dbReference>
<keyword evidence="1 9" id="KW-0723">Serine/threonine-protein kinase</keyword>
<feature type="domain" description="Protein kinase" evidence="12">
    <location>
        <begin position="185"/>
        <end position="470"/>
    </location>
</feature>
<dbReference type="GO" id="GO:0006356">
    <property type="term" value="P:regulation of transcription by RNA polymerase I"/>
    <property type="evidence" value="ECO:0007669"/>
    <property type="project" value="TreeGrafter"/>
</dbReference>
<dbReference type="PROSITE" id="PS50011">
    <property type="entry name" value="PROTEIN_KINASE_DOM"/>
    <property type="match status" value="1"/>
</dbReference>
<dbReference type="InterPro" id="IPR045216">
    <property type="entry name" value="CK2_alpha"/>
</dbReference>
<comment type="similarity">
    <text evidence="10">Belongs to the protein kinase superfamily. Ser/Thr protein kinase family. CK2 subfamily.</text>
</comment>
<dbReference type="FunFam" id="1.10.510.10:FF:000059">
    <property type="entry name" value="Casein kinase II subunit alpha"/>
    <property type="match status" value="1"/>
</dbReference>
<evidence type="ECO:0000256" key="7">
    <source>
        <dbReference type="ARBA" id="ARBA00048679"/>
    </source>
</evidence>
<dbReference type="GO" id="GO:0051726">
    <property type="term" value="P:regulation of cell cycle"/>
    <property type="evidence" value="ECO:0007669"/>
    <property type="project" value="TreeGrafter"/>
</dbReference>
<dbReference type="PROSITE" id="PS00108">
    <property type="entry name" value="PROTEIN_KINASE_ST"/>
    <property type="match status" value="1"/>
</dbReference>
<evidence type="ECO:0000256" key="10">
    <source>
        <dbReference type="RuleBase" id="RU369118"/>
    </source>
</evidence>
<proteinExistence type="inferred from homology"/>
<evidence type="ECO:0000259" key="12">
    <source>
        <dbReference type="PROSITE" id="PS50011"/>
    </source>
</evidence>
<dbReference type="AlphaFoldDB" id="A0A0G4MQX8"/>
<dbReference type="GO" id="GO:0005524">
    <property type="term" value="F:ATP binding"/>
    <property type="evidence" value="ECO:0007669"/>
    <property type="project" value="UniProtKB-UniRule"/>
</dbReference>
<reference evidence="13 14" key="1">
    <citation type="submission" date="2015-05" db="EMBL/GenBank/DDBJ databases">
        <authorList>
            <person name="Wang D.B."/>
            <person name="Wang M."/>
        </authorList>
    </citation>
    <scope>NUCLEOTIDE SEQUENCE [LARGE SCALE GENOMIC DNA]</scope>
    <source>
        <strain evidence="13">VL1</strain>
    </source>
</reference>
<dbReference type="CDD" id="cd14132">
    <property type="entry name" value="STKc_CK2_alpha"/>
    <property type="match status" value="1"/>
</dbReference>
<evidence type="ECO:0000313" key="14">
    <source>
        <dbReference type="Proteomes" id="UP000044602"/>
    </source>
</evidence>
<evidence type="ECO:0000256" key="1">
    <source>
        <dbReference type="ARBA" id="ARBA00022527"/>
    </source>
</evidence>
<dbReference type="SMART" id="SM00220">
    <property type="entry name" value="S_TKc"/>
    <property type="match status" value="1"/>
</dbReference>
<dbReference type="EMBL" id="CVQH01024194">
    <property type="protein sequence ID" value="CRK36564.1"/>
    <property type="molecule type" value="Genomic_DNA"/>
</dbReference>
<evidence type="ECO:0000256" key="6">
    <source>
        <dbReference type="ARBA" id="ARBA00047899"/>
    </source>
</evidence>
<dbReference type="GO" id="GO:0006359">
    <property type="term" value="P:regulation of transcription by RNA polymerase III"/>
    <property type="evidence" value="ECO:0007669"/>
    <property type="project" value="TreeGrafter"/>
</dbReference>
<organism evidence="13 14">
    <name type="scientific">Verticillium longisporum</name>
    <name type="common">Verticillium dahliae var. longisporum</name>
    <dbReference type="NCBI Taxonomy" id="100787"/>
    <lineage>
        <taxon>Eukaryota</taxon>
        <taxon>Fungi</taxon>
        <taxon>Dikarya</taxon>
        <taxon>Ascomycota</taxon>
        <taxon>Pezizomycotina</taxon>
        <taxon>Sordariomycetes</taxon>
        <taxon>Hypocreomycetidae</taxon>
        <taxon>Glomerellales</taxon>
        <taxon>Plectosphaerellaceae</taxon>
        <taxon>Verticillium</taxon>
    </lineage>
</organism>
<evidence type="ECO:0000256" key="2">
    <source>
        <dbReference type="ARBA" id="ARBA00022679"/>
    </source>
</evidence>
<evidence type="ECO:0000256" key="3">
    <source>
        <dbReference type="ARBA" id="ARBA00022741"/>
    </source>
</evidence>
<keyword evidence="2 10" id="KW-0808">Transferase</keyword>
<dbReference type="InterPro" id="IPR024526">
    <property type="entry name" value="DUF3807"/>
</dbReference>
<dbReference type="FunFam" id="3.30.200.20:FF:000088">
    <property type="entry name" value="Casein kinase II subunit alpha"/>
    <property type="match status" value="1"/>
</dbReference>
<keyword evidence="10" id="KW-0539">Nucleus</keyword>
<dbReference type="GO" id="GO:0005956">
    <property type="term" value="C:protein kinase CK2 complex"/>
    <property type="evidence" value="ECO:0007669"/>
    <property type="project" value="TreeGrafter"/>
</dbReference>
<feature type="region of interest" description="Disordered" evidence="11">
    <location>
        <begin position="99"/>
        <end position="130"/>
    </location>
</feature>
<dbReference type="GO" id="GO:0005829">
    <property type="term" value="C:cytosol"/>
    <property type="evidence" value="ECO:0007669"/>
    <property type="project" value="TreeGrafter"/>
</dbReference>
<evidence type="ECO:0000256" key="4">
    <source>
        <dbReference type="ARBA" id="ARBA00022777"/>
    </source>
</evidence>
<dbReference type="GO" id="GO:0005634">
    <property type="term" value="C:nucleus"/>
    <property type="evidence" value="ECO:0007669"/>
    <property type="project" value="UniProtKB-SubCell"/>
</dbReference>
<evidence type="ECO:0000256" key="8">
    <source>
        <dbReference type="PROSITE-ProRule" id="PRU10141"/>
    </source>
</evidence>
<feature type="compositionally biased region" description="Polar residues" evidence="11">
    <location>
        <begin position="115"/>
        <end position="130"/>
    </location>
</feature>
<comment type="function">
    <text evidence="10">Catalytic subunit of a constitutively active serine/threonine-protein kinase complex that phosphorylates a large number of substrates containing acidic residues C-terminal to the phosphorylated serine or threonine.</text>
</comment>
<keyword evidence="5 8" id="KW-0067">ATP-binding</keyword>
<dbReference type="PANTHER" id="PTHR24054:SF0">
    <property type="entry name" value="CASEIN KINASE II SUBUNIT ALPHA"/>
    <property type="match status" value="1"/>
</dbReference>
<keyword evidence="3 8" id="KW-0547">Nucleotide-binding</keyword>
<dbReference type="InterPro" id="IPR008271">
    <property type="entry name" value="Ser/Thr_kinase_AS"/>
</dbReference>
<comment type="catalytic activity">
    <reaction evidence="6 10">
        <text>L-threonyl-[protein] + ATP = O-phospho-L-threonyl-[protein] + ADP + H(+)</text>
        <dbReference type="Rhea" id="RHEA:46608"/>
        <dbReference type="Rhea" id="RHEA-COMP:11060"/>
        <dbReference type="Rhea" id="RHEA-COMP:11605"/>
        <dbReference type="ChEBI" id="CHEBI:15378"/>
        <dbReference type="ChEBI" id="CHEBI:30013"/>
        <dbReference type="ChEBI" id="CHEBI:30616"/>
        <dbReference type="ChEBI" id="CHEBI:61977"/>
        <dbReference type="ChEBI" id="CHEBI:456216"/>
        <dbReference type="EC" id="2.7.11.1"/>
    </reaction>
</comment>
<keyword evidence="14" id="KW-1185">Reference proteome</keyword>